<gene>
    <name evidence="6" type="ORF">GXP70_14055</name>
</gene>
<dbReference type="KEGG" id="plyc:GXP70_14055"/>
<dbReference type="InterPro" id="IPR002781">
    <property type="entry name" value="TM_pro_TauE-like"/>
</dbReference>
<evidence type="ECO:0000313" key="7">
    <source>
        <dbReference type="Proteomes" id="UP000476064"/>
    </source>
</evidence>
<dbReference type="PANTHER" id="PTHR43483">
    <property type="entry name" value="MEMBRANE TRANSPORTER PROTEIN HI_0806-RELATED"/>
    <property type="match status" value="1"/>
</dbReference>
<evidence type="ECO:0000256" key="1">
    <source>
        <dbReference type="ARBA" id="ARBA00004141"/>
    </source>
</evidence>
<feature type="transmembrane region" description="Helical" evidence="5">
    <location>
        <begin position="185"/>
        <end position="208"/>
    </location>
</feature>
<keyword evidence="3 5" id="KW-1133">Transmembrane helix</keyword>
<feature type="transmembrane region" description="Helical" evidence="5">
    <location>
        <begin position="220"/>
        <end position="240"/>
    </location>
</feature>
<feature type="transmembrane region" description="Helical" evidence="5">
    <location>
        <begin position="91"/>
        <end position="110"/>
    </location>
</feature>
<evidence type="ECO:0000256" key="3">
    <source>
        <dbReference type="ARBA" id="ARBA00022989"/>
    </source>
</evidence>
<feature type="transmembrane region" description="Helical" evidence="5">
    <location>
        <begin position="122"/>
        <end position="141"/>
    </location>
</feature>
<accession>A0A6C0G2Y1</accession>
<evidence type="ECO:0000256" key="5">
    <source>
        <dbReference type="RuleBase" id="RU363041"/>
    </source>
</evidence>
<proteinExistence type="inferred from homology"/>
<evidence type="ECO:0000313" key="6">
    <source>
        <dbReference type="EMBL" id="QHT60960.1"/>
    </source>
</evidence>
<dbReference type="RefSeq" id="WP_162357399.1">
    <property type="nucleotide sequence ID" value="NZ_CP048209.1"/>
</dbReference>
<protein>
    <recommendedName>
        <fullName evidence="5">Probable membrane transporter protein</fullName>
    </recommendedName>
</protein>
<keyword evidence="7" id="KW-1185">Reference proteome</keyword>
<comment type="similarity">
    <text evidence="5">Belongs to the 4-toluene sulfonate uptake permease (TSUP) (TC 2.A.102) family.</text>
</comment>
<dbReference type="AlphaFoldDB" id="A0A6C0G2Y1"/>
<dbReference type="GO" id="GO:0005886">
    <property type="term" value="C:plasma membrane"/>
    <property type="evidence" value="ECO:0007669"/>
    <property type="project" value="UniProtKB-SubCell"/>
</dbReference>
<dbReference type="Proteomes" id="UP000476064">
    <property type="component" value="Chromosome"/>
</dbReference>
<dbReference type="EMBL" id="CP048209">
    <property type="protein sequence ID" value="QHT60960.1"/>
    <property type="molecule type" value="Genomic_DNA"/>
</dbReference>
<keyword evidence="2 5" id="KW-0812">Transmembrane</keyword>
<reference evidence="6 7" key="1">
    <citation type="submission" date="2020-01" db="EMBL/GenBank/DDBJ databases">
        <title>Paenibacillus sp. nov., isolated from tomato rhizosphere.</title>
        <authorList>
            <person name="Weon H.-Y."/>
            <person name="Lee S.A."/>
        </authorList>
    </citation>
    <scope>NUCLEOTIDE SEQUENCE [LARGE SCALE GENOMIC DNA]</scope>
    <source>
        <strain evidence="6 7">12200R-189</strain>
    </source>
</reference>
<feature type="transmembrane region" description="Helical" evidence="5">
    <location>
        <begin position="67"/>
        <end position="85"/>
    </location>
</feature>
<feature type="transmembrane region" description="Helical" evidence="5">
    <location>
        <begin position="42"/>
        <end position="60"/>
    </location>
</feature>
<organism evidence="6 7">
    <name type="scientific">Paenibacillus lycopersici</name>
    <dbReference type="NCBI Taxonomy" id="2704462"/>
    <lineage>
        <taxon>Bacteria</taxon>
        <taxon>Bacillati</taxon>
        <taxon>Bacillota</taxon>
        <taxon>Bacilli</taxon>
        <taxon>Bacillales</taxon>
        <taxon>Paenibacillaceae</taxon>
        <taxon>Paenibacillus</taxon>
    </lineage>
</organism>
<comment type="subcellular location">
    <subcellularLocation>
        <location evidence="5">Cell membrane</location>
        <topology evidence="5">Multi-pass membrane protein</topology>
    </subcellularLocation>
    <subcellularLocation>
        <location evidence="1">Membrane</location>
        <topology evidence="1">Multi-pass membrane protein</topology>
    </subcellularLocation>
</comment>
<keyword evidence="4 5" id="KW-0472">Membrane</keyword>
<evidence type="ECO:0000256" key="4">
    <source>
        <dbReference type="ARBA" id="ARBA00023136"/>
    </source>
</evidence>
<sequence length="241" mass="25467">MEAYLFVLFVGLLAGAISGVIGTGSSIMLLPVLVITYGPKQAVPIMALAAIMANVSRAFAWRNEIDWKAWAAYSVTGVPAAAIGARTLLALPASAVDAALGLFFLVMIPARRWMNARQLRIRWWQLSAAGAAIGFLTGLVLSTGPLSVPAFTSYGLTKGAFLSTEAASSLALYISKAVMFRELGALSPAILAQGAIVGASLMAGTFLAKRLVQRMSMISFRFVLDILLLISGVSLLWTAVR</sequence>
<dbReference type="PANTHER" id="PTHR43483:SF3">
    <property type="entry name" value="MEMBRANE TRANSPORTER PROTEIN HI_0806-RELATED"/>
    <property type="match status" value="1"/>
</dbReference>
<evidence type="ECO:0000256" key="2">
    <source>
        <dbReference type="ARBA" id="ARBA00022692"/>
    </source>
</evidence>
<name>A0A6C0G2Y1_9BACL</name>
<keyword evidence="5" id="KW-1003">Cell membrane</keyword>
<dbReference type="Pfam" id="PF01925">
    <property type="entry name" value="TauE"/>
    <property type="match status" value="1"/>
</dbReference>